<feature type="region of interest" description="Disordered" evidence="10">
    <location>
        <begin position="419"/>
        <end position="441"/>
    </location>
</feature>
<dbReference type="PANTHER" id="PTHR45626">
    <property type="entry name" value="TRANSCRIPTION TERMINATION FACTOR 2-RELATED"/>
    <property type="match status" value="1"/>
</dbReference>
<evidence type="ECO:0000256" key="1">
    <source>
        <dbReference type="ARBA" id="ARBA00007025"/>
    </source>
</evidence>
<evidence type="ECO:0000313" key="14">
    <source>
        <dbReference type="EMBL" id="KDR76486.1"/>
    </source>
</evidence>
<dbReference type="STRING" id="685588.A0A067T052"/>
<dbReference type="HOGENOM" id="CLU_000315_2_8_1"/>
<dbReference type="InterPro" id="IPR014001">
    <property type="entry name" value="Helicase_ATP-bd"/>
</dbReference>
<evidence type="ECO:0000256" key="2">
    <source>
        <dbReference type="ARBA" id="ARBA00022723"/>
    </source>
</evidence>
<keyword evidence="5" id="KW-0378">Hydrolase</keyword>
<keyword evidence="6" id="KW-0347">Helicase</keyword>
<feature type="domain" description="Helicase C-terminal" evidence="13">
    <location>
        <begin position="1145"/>
        <end position="1299"/>
    </location>
</feature>
<name>A0A067T052_GALM3</name>
<dbReference type="InterPro" id="IPR001841">
    <property type="entry name" value="Znf_RING"/>
</dbReference>
<feature type="compositionally biased region" description="Acidic residues" evidence="10">
    <location>
        <begin position="1057"/>
        <end position="1079"/>
    </location>
</feature>
<feature type="region of interest" description="Disordered" evidence="10">
    <location>
        <begin position="104"/>
        <end position="173"/>
    </location>
</feature>
<dbReference type="CDD" id="cd18793">
    <property type="entry name" value="SF2_C_SNF"/>
    <property type="match status" value="1"/>
</dbReference>
<evidence type="ECO:0000256" key="7">
    <source>
        <dbReference type="ARBA" id="ARBA00022833"/>
    </source>
</evidence>
<dbReference type="GO" id="GO:0004386">
    <property type="term" value="F:helicase activity"/>
    <property type="evidence" value="ECO:0007669"/>
    <property type="project" value="UniProtKB-KW"/>
</dbReference>
<evidence type="ECO:0000256" key="10">
    <source>
        <dbReference type="SAM" id="MobiDB-lite"/>
    </source>
</evidence>
<dbReference type="PROSITE" id="PS50089">
    <property type="entry name" value="ZF_RING_2"/>
    <property type="match status" value="1"/>
</dbReference>
<dbReference type="PROSITE" id="PS00518">
    <property type="entry name" value="ZF_RING_1"/>
    <property type="match status" value="1"/>
</dbReference>
<dbReference type="GO" id="GO:0005524">
    <property type="term" value="F:ATP binding"/>
    <property type="evidence" value="ECO:0007669"/>
    <property type="project" value="UniProtKB-KW"/>
</dbReference>
<dbReference type="SMART" id="SM00490">
    <property type="entry name" value="HELICc"/>
    <property type="match status" value="1"/>
</dbReference>
<dbReference type="SMART" id="SM00487">
    <property type="entry name" value="DEXDc"/>
    <property type="match status" value="1"/>
</dbReference>
<dbReference type="InterPro" id="IPR000330">
    <property type="entry name" value="SNF2_N"/>
</dbReference>
<reference evidence="15" key="1">
    <citation type="journal article" date="2014" name="Proc. Natl. Acad. Sci. U.S.A.">
        <title>Extensive sampling of basidiomycete genomes demonstrates inadequacy of the white-rot/brown-rot paradigm for wood decay fungi.</title>
        <authorList>
            <person name="Riley R."/>
            <person name="Salamov A.A."/>
            <person name="Brown D.W."/>
            <person name="Nagy L.G."/>
            <person name="Floudas D."/>
            <person name="Held B.W."/>
            <person name="Levasseur A."/>
            <person name="Lombard V."/>
            <person name="Morin E."/>
            <person name="Otillar R."/>
            <person name="Lindquist E.A."/>
            <person name="Sun H."/>
            <person name="LaButti K.M."/>
            <person name="Schmutz J."/>
            <person name="Jabbour D."/>
            <person name="Luo H."/>
            <person name="Baker S.E."/>
            <person name="Pisabarro A.G."/>
            <person name="Walton J.D."/>
            <person name="Blanchette R.A."/>
            <person name="Henrissat B."/>
            <person name="Martin F."/>
            <person name="Cullen D."/>
            <person name="Hibbett D.S."/>
            <person name="Grigoriev I.V."/>
        </authorList>
    </citation>
    <scope>NUCLEOTIDE SEQUENCE [LARGE SCALE GENOMIC DNA]</scope>
    <source>
        <strain evidence="15">CBS 339.88</strain>
    </source>
</reference>
<dbReference type="Pfam" id="PF13445">
    <property type="entry name" value="zf-RING_UBOX"/>
    <property type="match status" value="1"/>
</dbReference>
<dbReference type="GO" id="GO:0016787">
    <property type="term" value="F:hydrolase activity"/>
    <property type="evidence" value="ECO:0007669"/>
    <property type="project" value="UniProtKB-KW"/>
</dbReference>
<evidence type="ECO:0000313" key="15">
    <source>
        <dbReference type="Proteomes" id="UP000027222"/>
    </source>
</evidence>
<evidence type="ECO:0000256" key="6">
    <source>
        <dbReference type="ARBA" id="ARBA00022806"/>
    </source>
</evidence>
<dbReference type="SUPFAM" id="SSF57850">
    <property type="entry name" value="RING/U-box"/>
    <property type="match status" value="1"/>
</dbReference>
<feature type="compositionally biased region" description="Acidic residues" evidence="10">
    <location>
        <begin position="419"/>
        <end position="435"/>
    </location>
</feature>
<feature type="compositionally biased region" description="Low complexity" evidence="10">
    <location>
        <begin position="371"/>
        <end position="380"/>
    </location>
</feature>
<feature type="compositionally biased region" description="Acidic residues" evidence="10">
    <location>
        <begin position="1002"/>
        <end position="1017"/>
    </location>
</feature>
<dbReference type="InterPro" id="IPR027370">
    <property type="entry name" value="Znf-RING_euk"/>
</dbReference>
<dbReference type="Pfam" id="PF00271">
    <property type="entry name" value="Helicase_C"/>
    <property type="match status" value="1"/>
</dbReference>
<comment type="similarity">
    <text evidence="1">Belongs to the SNF2/RAD54 helicase family.</text>
</comment>
<feature type="domain" description="Helicase ATP-binding" evidence="12">
    <location>
        <begin position="537"/>
        <end position="742"/>
    </location>
</feature>
<dbReference type="GO" id="GO:0000724">
    <property type="term" value="P:double-strand break repair via homologous recombination"/>
    <property type="evidence" value="ECO:0007669"/>
    <property type="project" value="TreeGrafter"/>
</dbReference>
<protein>
    <submittedName>
        <fullName evidence="14">Uncharacterized protein</fullName>
    </submittedName>
</protein>
<dbReference type="InterPro" id="IPR038718">
    <property type="entry name" value="SNF2-like_sf"/>
</dbReference>
<dbReference type="InterPro" id="IPR001650">
    <property type="entry name" value="Helicase_C-like"/>
</dbReference>
<feature type="domain" description="RING-type" evidence="11">
    <location>
        <begin position="924"/>
        <end position="975"/>
    </location>
</feature>
<dbReference type="GO" id="GO:0008270">
    <property type="term" value="F:zinc ion binding"/>
    <property type="evidence" value="ECO:0007669"/>
    <property type="project" value="UniProtKB-KW"/>
</dbReference>
<feature type="compositionally biased region" description="Polar residues" evidence="10">
    <location>
        <begin position="116"/>
        <end position="166"/>
    </location>
</feature>
<feature type="compositionally biased region" description="Basic and acidic residues" evidence="10">
    <location>
        <begin position="991"/>
        <end position="1001"/>
    </location>
</feature>
<dbReference type="InterPro" id="IPR013083">
    <property type="entry name" value="Znf_RING/FYVE/PHD"/>
</dbReference>
<dbReference type="EMBL" id="KL142378">
    <property type="protein sequence ID" value="KDR76486.1"/>
    <property type="molecule type" value="Genomic_DNA"/>
</dbReference>
<dbReference type="PROSITE" id="PS51194">
    <property type="entry name" value="HELICASE_CTER"/>
    <property type="match status" value="1"/>
</dbReference>
<dbReference type="InterPro" id="IPR027417">
    <property type="entry name" value="P-loop_NTPase"/>
</dbReference>
<dbReference type="Gene3D" id="3.40.50.10810">
    <property type="entry name" value="Tandem AAA-ATPase domain"/>
    <property type="match status" value="1"/>
</dbReference>
<dbReference type="InterPro" id="IPR049730">
    <property type="entry name" value="SNF2/RAD54-like_C"/>
</dbReference>
<evidence type="ECO:0000256" key="5">
    <source>
        <dbReference type="ARBA" id="ARBA00022801"/>
    </source>
</evidence>
<dbReference type="Gene3D" id="3.40.50.300">
    <property type="entry name" value="P-loop containing nucleotide triphosphate hydrolases"/>
    <property type="match status" value="2"/>
</dbReference>
<keyword evidence="4 9" id="KW-0863">Zinc-finger</keyword>
<keyword evidence="7" id="KW-0862">Zinc</keyword>
<dbReference type="GO" id="GO:0005634">
    <property type="term" value="C:nucleus"/>
    <property type="evidence" value="ECO:0007669"/>
    <property type="project" value="TreeGrafter"/>
</dbReference>
<dbReference type="PANTHER" id="PTHR45626:SF16">
    <property type="entry name" value="ATP-DEPENDENT HELICASE ULS1"/>
    <property type="match status" value="1"/>
</dbReference>
<feature type="region of interest" description="Disordered" evidence="10">
    <location>
        <begin position="362"/>
        <end position="381"/>
    </location>
</feature>
<sequence length="1318" mass="147279">MAGITASALAALAKQHLGLPSSTPDARVPRFYVDELRRHLALYPDEHQFRITLQPKVGLGSVTCLKGGCNASIPMVKRIRTSDGGKSDGCGSLSAYRSHLLAHAKKTRVKAEPKSGPSSISDSTNTPSLPGTVKAESSSSKPVQATPLAPSTSAVPSRPSVSQNRQVDLRSLTRVKPEAVEAKIPRKRLSDVAFGPLGTDGQDENAPTASQLAKKVKTETIPKTPFAQVTNNPIATGSQMRPLIDPFSDPYNDRMQLDDIRLAIAGQQNVLNRVLSQPYLSLEDMQWATGCERELGRLRALEQEYFASIAGPPPSFSQEIHGQRDFHGRVVDNGYPALFAPEQYPMDRSYMVPAPFPMQMEVDSKPNIQGPSASTSRAAPAPFPVKFEVDEKPLHNAAPVASGSKPPLPFYQHKVAADLDSDTGGDASDSEDDDHIPENPYLDRLGIKIPPPIYDDAHDANGDYHGRGRDLFVGPQASADDIEKFLVQAGNAETFDGNESVDKALQYLGLNSLHDKPPGMEIVLMAHQVMGVAWMLAKERSDLKGGCLADEMGLGKTVQMMACIVQNPSTDPACKTTLILAPVALLDQWKEEIESKTNIGLKCLIYHGQSKTKKKSELMKHDVVLTTFGTMASEWPDYENEMKKKAKAKKRGDSFIVTDSEDEDMKDPSYRKDKRKQQAGILFQVDFYRIVVDEGQNIRNRRTRTSRAITDLRSTYRWCLTGTPIVNTLADVYGLLRFLKIRPWYDWNEFQTKIGMFEKKNPGLAVTRLQTVMTLFLLRRKKDSKLDGKNLIELPEKKVKLVKLEFSEEEREIYNMVEARSQAKFNRYLREGTVLKNYHQVLVLLLRLRQICSHPSLIQEDGVAFVHPDEAKVKPEFATEMTRARRLVSPEFVIKLKEKFLQDARTRMEAEKESANASIEEEDCPICYDAMTDAVVTGCAHIFCRECIIDFLHQPLPDGGDHGCKPDQRPCPVCRSPVSQEVLFSRQAFEPSEKELKPPAEKDEDEDSEMSDIDDYPTNDRKGKGKAAAPKKSGRTRRRAFFESDDEGDDVLKSASEEEDDEDEDMSDFIVESDEDEEEKDARRALKKRLGKKRATIILDSDDEPETPEEKEVIFGVRKKVPAKEKVKLMSRFLPSTKMKYMMDELQKLVKTNPEEKTLLVSQWTGCLQLISDYLTEKGIPHVKYQGDMSRAKRDQAVQVFMSREKARVMLMSLKCGGVGLNLTRANNVISLDLGWSQAVESQAFDRVHRVGQVRNVLVQRVVIADTVEDRILKMQERKQLLADGSLGEGTGQKIGKLSVKELANLFGLDARGRLLKV</sequence>
<accession>A0A067T052</accession>
<evidence type="ECO:0000259" key="12">
    <source>
        <dbReference type="PROSITE" id="PS51192"/>
    </source>
</evidence>
<dbReference type="OrthoDB" id="423559at2759"/>
<dbReference type="Proteomes" id="UP000027222">
    <property type="component" value="Unassembled WGS sequence"/>
</dbReference>
<keyword evidence="15" id="KW-1185">Reference proteome</keyword>
<dbReference type="InterPro" id="IPR050628">
    <property type="entry name" value="SNF2_RAD54_helicase_TF"/>
</dbReference>
<evidence type="ECO:0000259" key="13">
    <source>
        <dbReference type="PROSITE" id="PS51194"/>
    </source>
</evidence>
<dbReference type="InterPro" id="IPR017907">
    <property type="entry name" value="Znf_RING_CS"/>
</dbReference>
<dbReference type="PROSITE" id="PS51192">
    <property type="entry name" value="HELICASE_ATP_BIND_1"/>
    <property type="match status" value="1"/>
</dbReference>
<feature type="region of interest" description="Disordered" evidence="10">
    <location>
        <begin position="984"/>
        <end position="1080"/>
    </location>
</feature>
<gene>
    <name evidence="14" type="ORF">GALMADRAFT_246858</name>
</gene>
<evidence type="ECO:0000256" key="3">
    <source>
        <dbReference type="ARBA" id="ARBA00022741"/>
    </source>
</evidence>
<proteinExistence type="inferred from homology"/>
<feature type="region of interest" description="Disordered" evidence="10">
    <location>
        <begin position="192"/>
        <end position="242"/>
    </location>
</feature>
<dbReference type="CDD" id="cd18008">
    <property type="entry name" value="DEXDc_SHPRH-like"/>
    <property type="match status" value="1"/>
</dbReference>
<feature type="compositionally biased region" description="Polar residues" evidence="10">
    <location>
        <begin position="227"/>
        <end position="239"/>
    </location>
</feature>
<evidence type="ECO:0000256" key="4">
    <source>
        <dbReference type="ARBA" id="ARBA00022771"/>
    </source>
</evidence>
<keyword evidence="8" id="KW-0067">ATP-binding</keyword>
<evidence type="ECO:0000259" key="11">
    <source>
        <dbReference type="PROSITE" id="PS50089"/>
    </source>
</evidence>
<dbReference type="SMART" id="SM00184">
    <property type="entry name" value="RING"/>
    <property type="match status" value="1"/>
</dbReference>
<keyword evidence="2" id="KW-0479">Metal-binding</keyword>
<organism evidence="14 15">
    <name type="scientific">Galerina marginata (strain CBS 339.88)</name>
    <dbReference type="NCBI Taxonomy" id="685588"/>
    <lineage>
        <taxon>Eukaryota</taxon>
        <taxon>Fungi</taxon>
        <taxon>Dikarya</taxon>
        <taxon>Basidiomycota</taxon>
        <taxon>Agaricomycotina</taxon>
        <taxon>Agaricomycetes</taxon>
        <taxon>Agaricomycetidae</taxon>
        <taxon>Agaricales</taxon>
        <taxon>Agaricineae</taxon>
        <taxon>Strophariaceae</taxon>
        <taxon>Galerina</taxon>
    </lineage>
</organism>
<dbReference type="GO" id="GO:0008094">
    <property type="term" value="F:ATP-dependent activity, acting on DNA"/>
    <property type="evidence" value="ECO:0007669"/>
    <property type="project" value="TreeGrafter"/>
</dbReference>
<dbReference type="GO" id="GO:0005737">
    <property type="term" value="C:cytoplasm"/>
    <property type="evidence" value="ECO:0007669"/>
    <property type="project" value="TreeGrafter"/>
</dbReference>
<dbReference type="Gene3D" id="3.30.40.10">
    <property type="entry name" value="Zinc/RING finger domain, C3HC4 (zinc finger)"/>
    <property type="match status" value="1"/>
</dbReference>
<evidence type="ECO:0000256" key="9">
    <source>
        <dbReference type="PROSITE-ProRule" id="PRU00175"/>
    </source>
</evidence>
<dbReference type="Pfam" id="PF00176">
    <property type="entry name" value="SNF2-rel_dom"/>
    <property type="match status" value="1"/>
</dbReference>
<keyword evidence="3" id="KW-0547">Nucleotide-binding</keyword>
<evidence type="ECO:0000256" key="8">
    <source>
        <dbReference type="ARBA" id="ARBA00022840"/>
    </source>
</evidence>
<dbReference type="SUPFAM" id="SSF52540">
    <property type="entry name" value="P-loop containing nucleoside triphosphate hydrolases"/>
    <property type="match status" value="2"/>
</dbReference>